<feature type="transmembrane region" description="Helical" evidence="5">
    <location>
        <begin position="133"/>
        <end position="152"/>
    </location>
</feature>
<dbReference type="PANTHER" id="PTHR43424:SF1">
    <property type="entry name" value="LOCUS PUTATIVE PROTEIN 1-RELATED"/>
    <property type="match status" value="1"/>
</dbReference>
<evidence type="ECO:0000256" key="3">
    <source>
        <dbReference type="ARBA" id="ARBA00022989"/>
    </source>
</evidence>
<reference evidence="6" key="1">
    <citation type="submission" date="2022-01" db="EMBL/GenBank/DDBJ databases">
        <authorList>
            <person name="Wang Y."/>
        </authorList>
    </citation>
    <scope>NUCLEOTIDE SEQUENCE</scope>
    <source>
        <strain evidence="6">WB101</strain>
    </source>
</reference>
<dbReference type="CDD" id="cd13128">
    <property type="entry name" value="MATE_Wzx_like"/>
    <property type="match status" value="1"/>
</dbReference>
<keyword evidence="7" id="KW-1185">Reference proteome</keyword>
<evidence type="ECO:0000256" key="2">
    <source>
        <dbReference type="ARBA" id="ARBA00022692"/>
    </source>
</evidence>
<feature type="transmembrane region" description="Helical" evidence="5">
    <location>
        <begin position="199"/>
        <end position="217"/>
    </location>
</feature>
<reference evidence="6" key="2">
    <citation type="submission" date="2024-05" db="EMBL/GenBank/DDBJ databases">
        <title>Rhodohalobacter halophilus gen. nov., sp. nov., a moderately halophilic member of the family Balneolaceae.</title>
        <authorList>
            <person name="Xia J."/>
        </authorList>
    </citation>
    <scope>NUCLEOTIDE SEQUENCE</scope>
    <source>
        <strain evidence="6">WB101</strain>
    </source>
</reference>
<keyword evidence="4 5" id="KW-0472">Membrane</keyword>
<comment type="caution">
    <text evidence="6">The sequence shown here is derived from an EMBL/GenBank/DDBJ whole genome shotgun (WGS) entry which is preliminary data.</text>
</comment>
<feature type="transmembrane region" description="Helical" evidence="5">
    <location>
        <begin position="345"/>
        <end position="365"/>
    </location>
</feature>
<evidence type="ECO:0000313" key="6">
    <source>
        <dbReference type="EMBL" id="MCG2590773.1"/>
    </source>
</evidence>
<keyword evidence="2 5" id="KW-0812">Transmembrane</keyword>
<protein>
    <submittedName>
        <fullName evidence="6">Flippase</fullName>
    </submittedName>
</protein>
<evidence type="ECO:0000256" key="1">
    <source>
        <dbReference type="ARBA" id="ARBA00004141"/>
    </source>
</evidence>
<feature type="transmembrane region" description="Helical" evidence="5">
    <location>
        <begin position="65"/>
        <end position="88"/>
    </location>
</feature>
<evidence type="ECO:0000256" key="5">
    <source>
        <dbReference type="SAM" id="Phobius"/>
    </source>
</evidence>
<accession>A0ABS9KIU8</accession>
<feature type="transmembrane region" description="Helical" evidence="5">
    <location>
        <begin position="158"/>
        <end position="178"/>
    </location>
</feature>
<gene>
    <name evidence="6" type="ORF">L6773_19530</name>
</gene>
<feature type="transmembrane region" description="Helical" evidence="5">
    <location>
        <begin position="29"/>
        <end position="53"/>
    </location>
</feature>
<dbReference type="InterPro" id="IPR002797">
    <property type="entry name" value="Polysacc_synth"/>
</dbReference>
<feature type="transmembrane region" description="Helical" evidence="5">
    <location>
        <begin position="310"/>
        <end position="333"/>
    </location>
</feature>
<feature type="transmembrane region" description="Helical" evidence="5">
    <location>
        <begin position="5"/>
        <end position="23"/>
    </location>
</feature>
<feature type="transmembrane region" description="Helical" evidence="5">
    <location>
        <begin position="371"/>
        <end position="392"/>
    </location>
</feature>
<comment type="subcellular location">
    <subcellularLocation>
        <location evidence="1">Membrane</location>
        <topology evidence="1">Multi-pass membrane protein</topology>
    </subcellularLocation>
</comment>
<feature type="transmembrane region" description="Helical" evidence="5">
    <location>
        <begin position="279"/>
        <end position="298"/>
    </location>
</feature>
<evidence type="ECO:0000256" key="4">
    <source>
        <dbReference type="ARBA" id="ARBA00023136"/>
    </source>
</evidence>
<feature type="transmembrane region" description="Helical" evidence="5">
    <location>
        <begin position="100"/>
        <end position="121"/>
    </location>
</feature>
<sequence>MSEKIVTMGIGLIVSIFVARYLGPENFGILSYAASLTSLFAISTHLGLHGLAIREIVKYPEDDHQVLGTVFGLKMITAIIATIAFILFAIYTTKPGNEEFWVLCLMAGVILFKPFQVFDFWFQAKVKAKYSSIARGINSLVLALVKIVLVVFSATLLAFAFTYLLSAVLIALLFLFFYKSESNTSLFDWDFNLSRAKHLLSQGWMIMAGSFFAILYLKVDQVMLRWLVNAEEVGVYSVAATLSEAWYFIPGIIVASLFPKLIELRDKSEEKFKLRLQHLFDILSVLALFIAIFITLIADPAIHLLYGLEFQQASVILSIHIWAGIFIFMRAVFSKWILIEDAIAFSMLTHGAGAIANVILNLILIPGYGGVGAAVSTLLSYAMASYISLLFYKKSRPLFWMMSKSLVAPIRYSIKYFCI</sequence>
<dbReference type="PANTHER" id="PTHR43424">
    <property type="entry name" value="LOCUS PUTATIVE PROTEIN 1-RELATED"/>
    <property type="match status" value="1"/>
</dbReference>
<dbReference type="InterPro" id="IPR052556">
    <property type="entry name" value="PolySynth_Transporter"/>
</dbReference>
<dbReference type="EMBL" id="JAKLWS010000043">
    <property type="protein sequence ID" value="MCG2590773.1"/>
    <property type="molecule type" value="Genomic_DNA"/>
</dbReference>
<dbReference type="Proteomes" id="UP001165366">
    <property type="component" value="Unassembled WGS sequence"/>
</dbReference>
<dbReference type="Pfam" id="PF01943">
    <property type="entry name" value="Polysacc_synt"/>
    <property type="match status" value="1"/>
</dbReference>
<proteinExistence type="predicted"/>
<name>A0ABS9KIU8_9BACT</name>
<evidence type="ECO:0000313" key="7">
    <source>
        <dbReference type="Proteomes" id="UP001165366"/>
    </source>
</evidence>
<organism evidence="6 7">
    <name type="scientific">Rhodohalobacter sulfatireducens</name>
    <dbReference type="NCBI Taxonomy" id="2911366"/>
    <lineage>
        <taxon>Bacteria</taxon>
        <taxon>Pseudomonadati</taxon>
        <taxon>Balneolota</taxon>
        <taxon>Balneolia</taxon>
        <taxon>Balneolales</taxon>
        <taxon>Balneolaceae</taxon>
        <taxon>Rhodohalobacter</taxon>
    </lineage>
</organism>
<keyword evidence="3 5" id="KW-1133">Transmembrane helix</keyword>